<dbReference type="GO" id="GO:0005737">
    <property type="term" value="C:cytoplasm"/>
    <property type="evidence" value="ECO:0007669"/>
    <property type="project" value="UniProtKB-SubCell"/>
</dbReference>
<feature type="compositionally biased region" description="Polar residues" evidence="4">
    <location>
        <begin position="216"/>
        <end position="230"/>
    </location>
</feature>
<feature type="domain" description="Fascin-like" evidence="5">
    <location>
        <begin position="395"/>
        <end position="486"/>
    </location>
</feature>
<evidence type="ECO:0000256" key="3">
    <source>
        <dbReference type="ARBA" id="ARBA00023203"/>
    </source>
</evidence>
<dbReference type="Pfam" id="PF06268">
    <property type="entry name" value="Fascin"/>
    <property type="match status" value="2"/>
</dbReference>
<dbReference type="InterPro" id="IPR008999">
    <property type="entry name" value="Actin-crosslinking"/>
</dbReference>
<organism evidence="6">
    <name type="scientific">Timema poppense</name>
    <name type="common">Walking stick</name>
    <dbReference type="NCBI Taxonomy" id="170557"/>
    <lineage>
        <taxon>Eukaryota</taxon>
        <taxon>Metazoa</taxon>
        <taxon>Ecdysozoa</taxon>
        <taxon>Arthropoda</taxon>
        <taxon>Hexapoda</taxon>
        <taxon>Insecta</taxon>
        <taxon>Pterygota</taxon>
        <taxon>Neoptera</taxon>
        <taxon>Polyneoptera</taxon>
        <taxon>Phasmatodea</taxon>
        <taxon>Timematodea</taxon>
        <taxon>Timematoidea</taxon>
        <taxon>Timematidae</taxon>
        <taxon>Timema</taxon>
    </lineage>
</organism>
<evidence type="ECO:0000256" key="2">
    <source>
        <dbReference type="ARBA" id="ARBA00022490"/>
    </source>
</evidence>
<dbReference type="FunFam" id="2.80.10.50:FF:000064">
    <property type="entry name" value="Fascin"/>
    <property type="match status" value="1"/>
</dbReference>
<feature type="region of interest" description="Disordered" evidence="4">
    <location>
        <begin position="203"/>
        <end position="235"/>
    </location>
</feature>
<dbReference type="CDD" id="cd23359">
    <property type="entry name" value="beta-trefoil_singed_rpt4"/>
    <property type="match status" value="1"/>
</dbReference>
<name>A0A7R9DL09_TIMPO</name>
<keyword evidence="3" id="KW-0009">Actin-binding</keyword>
<feature type="domain" description="Fascin-like" evidence="5">
    <location>
        <begin position="38"/>
        <end position="141"/>
    </location>
</feature>
<dbReference type="AlphaFoldDB" id="A0A7R9DL09"/>
<feature type="region of interest" description="Disordered" evidence="4">
    <location>
        <begin position="282"/>
        <end position="315"/>
    </location>
</feature>
<proteinExistence type="predicted"/>
<evidence type="ECO:0000259" key="5">
    <source>
        <dbReference type="Pfam" id="PF06268"/>
    </source>
</evidence>
<evidence type="ECO:0000256" key="1">
    <source>
        <dbReference type="ARBA" id="ARBA00004496"/>
    </source>
</evidence>
<gene>
    <name evidence="6" type="ORF">TPSB3V08_LOCUS10384</name>
</gene>
<reference evidence="6" key="1">
    <citation type="submission" date="2020-11" db="EMBL/GenBank/DDBJ databases">
        <authorList>
            <person name="Tran Van P."/>
        </authorList>
    </citation>
    <scope>NUCLEOTIDE SEQUENCE</scope>
</reference>
<feature type="compositionally biased region" description="Polar residues" evidence="4">
    <location>
        <begin position="306"/>
        <end position="315"/>
    </location>
</feature>
<dbReference type="GO" id="GO:0030674">
    <property type="term" value="F:protein-macromolecule adaptor activity"/>
    <property type="evidence" value="ECO:0007669"/>
    <property type="project" value="InterPro"/>
</dbReference>
<sequence>MAWGRNKKISAMNHIWSLTPLLSPSIPDTDSKLNIPGHRKPSVDVTANQDEISDHETFQLEFDSSTKRWYIRTMQDRYWTLETGGGIQACGDKKSSNALFDLAWQGDGSVGFRANNGKYVATKRSGHLYANADTVDDNAKYYFYLINRHNTTSVYSRDTTPPPQCTHETQQQHLSVLMRHNTTSCTHETQQHLGVLMRHNTTSVYSRDTTPPPQCTHETQQQHLNTTTPRCTHETQHHLGVLTRHNTTSVYSRDTTTPPLCTHETQQHHLGVLTRHNNTTSVFSRDTTTPPRCSHETQQHHLVYSRDTTTPPQCTHETKHHLSVLMRHNNTTSVYSRDTTTPPRCTHETQQHHLGVLTRHNTHHLGGCGLVVPRPILVLKSEQGFVGYKSATSPKLECNKATYETIQVERSEKGVVFFKGQNGKYWHVDGEAVTADTDTPEGFFLELREPTRICIKSVTGEYLVASKNGSFRLGDSDYENATKWEY</sequence>
<dbReference type="EMBL" id="OD009396">
    <property type="protein sequence ID" value="CAD7415519.1"/>
    <property type="molecule type" value="Genomic_DNA"/>
</dbReference>
<comment type="subcellular location">
    <subcellularLocation>
        <location evidence="1">Cytoplasm</location>
    </subcellularLocation>
</comment>
<accession>A0A7R9DL09</accession>
<evidence type="ECO:0000256" key="4">
    <source>
        <dbReference type="SAM" id="MobiDB-lite"/>
    </source>
</evidence>
<feature type="compositionally biased region" description="Polar residues" evidence="4">
    <location>
        <begin position="282"/>
        <end position="291"/>
    </location>
</feature>
<protein>
    <recommendedName>
        <fullName evidence="5">Fascin-like domain-containing protein</fullName>
    </recommendedName>
</protein>
<dbReference type="SUPFAM" id="SSF50405">
    <property type="entry name" value="Actin-crosslinking proteins"/>
    <property type="match status" value="2"/>
</dbReference>
<evidence type="ECO:0000313" key="6">
    <source>
        <dbReference type="EMBL" id="CAD7415519.1"/>
    </source>
</evidence>
<dbReference type="Gene3D" id="2.80.10.50">
    <property type="match status" value="2"/>
</dbReference>
<keyword evidence="2" id="KW-0963">Cytoplasm</keyword>
<dbReference type="GO" id="GO:0051015">
    <property type="term" value="F:actin filament binding"/>
    <property type="evidence" value="ECO:0007669"/>
    <property type="project" value="InterPro"/>
</dbReference>
<dbReference type="FunFam" id="2.80.10.50:FF:000008">
    <property type="entry name" value="Fascin"/>
    <property type="match status" value="1"/>
</dbReference>
<dbReference type="InterPro" id="IPR022768">
    <property type="entry name" value="Fascin-like_dom"/>
</dbReference>